<dbReference type="Pfam" id="PF14371">
    <property type="entry name" value="DUF4412"/>
    <property type="match status" value="1"/>
</dbReference>
<name>A0A838ZTS2_9FLAO</name>
<organism evidence="2 3">
    <name type="scientific">Moheibacter lacus</name>
    <dbReference type="NCBI Taxonomy" id="2745851"/>
    <lineage>
        <taxon>Bacteria</taxon>
        <taxon>Pseudomonadati</taxon>
        <taxon>Bacteroidota</taxon>
        <taxon>Flavobacteriia</taxon>
        <taxon>Flavobacteriales</taxon>
        <taxon>Weeksellaceae</taxon>
        <taxon>Moheibacter</taxon>
    </lineage>
</organism>
<dbReference type="RefSeq" id="WP_182044002.1">
    <property type="nucleotide sequence ID" value="NZ_JACDZE010000004.1"/>
</dbReference>
<evidence type="ECO:0000313" key="2">
    <source>
        <dbReference type="EMBL" id="MBA5630405.1"/>
    </source>
</evidence>
<protein>
    <submittedName>
        <fullName evidence="2">DUF4412 domain-containing protein</fullName>
    </submittedName>
</protein>
<sequence>MKTIFKFMTLVFFIGCGINGNAQFLKKLGEKVENAVERKIDKKTKEQEAKLDRKIEEGVDKVFDTPEDAINEEIKKEKNNKKENKKANNKSTDISIEDMMGAMQSSADIEVAGKYHFNQKVLYTLRDKNQNKSSELTYYFGTDKGILGVDMSADANAFILYDMKQNAMIMFSNKDKTMQVISMDMFGAIFGNSEEEDQDDFTFKKVPGSKKIAGYNCDKYELISENLKGEFWFSSEVDIDMSQFSKAFLSVGKNASEKLPSFKVLQNGFMMEMNTVDEQNNFSTSMTVREISKTNHSINTSQYKRMQM</sequence>
<accession>A0A838ZTS2</accession>
<dbReference type="EMBL" id="JACDZE010000004">
    <property type="protein sequence ID" value="MBA5630405.1"/>
    <property type="molecule type" value="Genomic_DNA"/>
</dbReference>
<evidence type="ECO:0000313" key="3">
    <source>
        <dbReference type="Proteomes" id="UP000552241"/>
    </source>
</evidence>
<keyword evidence="3" id="KW-1185">Reference proteome</keyword>
<proteinExistence type="predicted"/>
<gene>
    <name evidence="2" type="ORF">HU137_11535</name>
</gene>
<dbReference type="AlphaFoldDB" id="A0A838ZTS2"/>
<evidence type="ECO:0000259" key="1">
    <source>
        <dbReference type="Pfam" id="PF14371"/>
    </source>
</evidence>
<dbReference type="InterPro" id="IPR025524">
    <property type="entry name" value="DUF4412"/>
</dbReference>
<dbReference type="Proteomes" id="UP000552241">
    <property type="component" value="Unassembled WGS sequence"/>
</dbReference>
<comment type="caution">
    <text evidence="2">The sequence shown here is derived from an EMBL/GenBank/DDBJ whole genome shotgun (WGS) entry which is preliminary data.</text>
</comment>
<feature type="domain" description="DUF4412" evidence="1">
    <location>
        <begin position="130"/>
        <end position="296"/>
    </location>
</feature>
<reference evidence="2 3" key="1">
    <citation type="submission" date="2020-07" db="EMBL/GenBank/DDBJ databases">
        <title>Moheibacter lacus sp. nov., a member of the family Flavobacteriaceae isolated from freshwater lake sediment.</title>
        <authorList>
            <person name="Liu Y."/>
        </authorList>
    </citation>
    <scope>NUCLEOTIDE SEQUENCE [LARGE SCALE GENOMIC DNA]</scope>
    <source>
        <strain evidence="2 3">BDHS18</strain>
    </source>
</reference>